<keyword evidence="1" id="KW-0732">Signal</keyword>
<dbReference type="Proteomes" id="UP000000305">
    <property type="component" value="Unassembled WGS sequence"/>
</dbReference>
<name>E9G9C0_DAPPU</name>
<dbReference type="SUPFAM" id="SSF101738">
    <property type="entry name" value="SspB-like"/>
    <property type="match status" value="1"/>
</dbReference>
<dbReference type="InterPro" id="IPR011250">
    <property type="entry name" value="OMP/PagP_B-barrel"/>
</dbReference>
<gene>
    <name evidence="2" type="ORF">DAPPUDRAFT_239439</name>
</gene>
<feature type="signal peptide" evidence="1">
    <location>
        <begin position="1"/>
        <end position="17"/>
    </location>
</feature>
<dbReference type="InParanoid" id="E9G9C0"/>
<dbReference type="InterPro" id="IPR036760">
    <property type="entry name" value="SspB-like_sf"/>
</dbReference>
<protein>
    <recommendedName>
        <fullName evidence="4">Outer membrane protein beta-barrel domain-containing protein</fullName>
    </recommendedName>
</protein>
<feature type="non-terminal residue" evidence="2">
    <location>
        <position position="1"/>
    </location>
</feature>
<keyword evidence="3" id="KW-1185">Reference proteome</keyword>
<dbReference type="SUPFAM" id="SSF56925">
    <property type="entry name" value="OMPA-like"/>
    <property type="match status" value="1"/>
</dbReference>
<organism evidence="2 3">
    <name type="scientific">Daphnia pulex</name>
    <name type="common">Water flea</name>
    <dbReference type="NCBI Taxonomy" id="6669"/>
    <lineage>
        <taxon>Eukaryota</taxon>
        <taxon>Metazoa</taxon>
        <taxon>Ecdysozoa</taxon>
        <taxon>Arthropoda</taxon>
        <taxon>Crustacea</taxon>
        <taxon>Branchiopoda</taxon>
        <taxon>Diplostraca</taxon>
        <taxon>Cladocera</taxon>
        <taxon>Anomopoda</taxon>
        <taxon>Daphniidae</taxon>
        <taxon>Daphnia</taxon>
    </lineage>
</organism>
<feature type="chain" id="PRO_5003240728" description="Outer membrane protein beta-barrel domain-containing protein" evidence="1">
    <location>
        <begin position="18"/>
        <end position="273"/>
    </location>
</feature>
<reference evidence="2 3" key="1">
    <citation type="journal article" date="2011" name="Science">
        <title>The ecoresponsive genome of Daphnia pulex.</title>
        <authorList>
            <person name="Colbourne J.K."/>
            <person name="Pfrender M.E."/>
            <person name="Gilbert D."/>
            <person name="Thomas W.K."/>
            <person name="Tucker A."/>
            <person name="Oakley T.H."/>
            <person name="Tokishita S."/>
            <person name="Aerts A."/>
            <person name="Arnold G.J."/>
            <person name="Basu M.K."/>
            <person name="Bauer D.J."/>
            <person name="Caceres C.E."/>
            <person name="Carmel L."/>
            <person name="Casola C."/>
            <person name="Choi J.H."/>
            <person name="Detter J.C."/>
            <person name="Dong Q."/>
            <person name="Dusheyko S."/>
            <person name="Eads B.D."/>
            <person name="Frohlich T."/>
            <person name="Geiler-Samerotte K.A."/>
            <person name="Gerlach D."/>
            <person name="Hatcher P."/>
            <person name="Jogdeo S."/>
            <person name="Krijgsveld J."/>
            <person name="Kriventseva E.V."/>
            <person name="Kultz D."/>
            <person name="Laforsch C."/>
            <person name="Lindquist E."/>
            <person name="Lopez J."/>
            <person name="Manak J.R."/>
            <person name="Muller J."/>
            <person name="Pangilinan J."/>
            <person name="Patwardhan R.P."/>
            <person name="Pitluck S."/>
            <person name="Pritham E.J."/>
            <person name="Rechtsteiner A."/>
            <person name="Rho M."/>
            <person name="Rogozin I.B."/>
            <person name="Sakarya O."/>
            <person name="Salamov A."/>
            <person name="Schaack S."/>
            <person name="Shapiro H."/>
            <person name="Shiga Y."/>
            <person name="Skalitzky C."/>
            <person name="Smith Z."/>
            <person name="Souvorov A."/>
            <person name="Sung W."/>
            <person name="Tang Z."/>
            <person name="Tsuchiya D."/>
            <person name="Tu H."/>
            <person name="Vos H."/>
            <person name="Wang M."/>
            <person name="Wolf Y.I."/>
            <person name="Yamagata H."/>
            <person name="Yamada T."/>
            <person name="Ye Y."/>
            <person name="Shaw J.R."/>
            <person name="Andrews J."/>
            <person name="Crease T.J."/>
            <person name="Tang H."/>
            <person name="Lucas S.M."/>
            <person name="Robertson H.M."/>
            <person name="Bork P."/>
            <person name="Koonin E.V."/>
            <person name="Zdobnov E.M."/>
            <person name="Grigoriev I.V."/>
            <person name="Lynch M."/>
            <person name="Boore J.L."/>
        </authorList>
    </citation>
    <scope>NUCLEOTIDE SEQUENCE [LARGE SCALE GENOMIC DNA]</scope>
</reference>
<accession>E9G9C0</accession>
<evidence type="ECO:0008006" key="4">
    <source>
        <dbReference type="Google" id="ProtNLM"/>
    </source>
</evidence>
<dbReference type="KEGG" id="dpx:DAPPUDRAFT_239439"/>
<dbReference type="Gene3D" id="2.30.30.220">
    <property type="entry name" value="SspB-like"/>
    <property type="match status" value="1"/>
</dbReference>
<dbReference type="HOGENOM" id="CLU_089536_0_0_1"/>
<evidence type="ECO:0000256" key="1">
    <source>
        <dbReference type="SAM" id="SignalP"/>
    </source>
</evidence>
<sequence length="273" mass="29758">MKLGLFSLGILGSSAFADYNPNLWGTIGAGVTSNTSNVRTYGPDITPGGNFSDTETKKGLTNFSGAALIRLGVGIDVQKIFHAGLFFDLPGNKSKGSDLLYYYIPAAGGNPAVTGTSKVSLKSDFLGYGGGLRLGYKMDKTLLFANFGAISRRYKINWNQEVQNIAEGDWIAEKKNFTAFVPGLGLEYYITPCVALGMQASVEMYASKTIESDARFPRAPGNRSPRASECEHEIVMTIDYEELVQEAMRGVVRRILQEVSKMGLEDPNHFYVT</sequence>
<dbReference type="EMBL" id="GL732536">
    <property type="protein sequence ID" value="EFX83910.1"/>
    <property type="molecule type" value="Genomic_DNA"/>
</dbReference>
<proteinExistence type="predicted"/>
<evidence type="ECO:0000313" key="2">
    <source>
        <dbReference type="EMBL" id="EFX83910.1"/>
    </source>
</evidence>
<evidence type="ECO:0000313" key="3">
    <source>
        <dbReference type="Proteomes" id="UP000000305"/>
    </source>
</evidence>
<dbReference type="AlphaFoldDB" id="E9G9C0"/>